<dbReference type="InterPro" id="IPR017896">
    <property type="entry name" value="4Fe4S_Fe-S-bd"/>
</dbReference>
<reference evidence="8 9" key="1">
    <citation type="submission" date="2016-08" db="EMBL/GenBank/DDBJ databases">
        <title>Novel Firmicutes and Novel Genomes.</title>
        <authorList>
            <person name="Poppleton D.I."/>
            <person name="Gribaldo S."/>
        </authorList>
    </citation>
    <scope>NUCLEOTIDE SEQUENCE [LARGE SCALE GENOMIC DNA]</scope>
    <source>
        <strain evidence="8 9">CTT3</strain>
    </source>
</reference>
<evidence type="ECO:0000256" key="3">
    <source>
        <dbReference type="ARBA" id="ARBA00022723"/>
    </source>
</evidence>
<dbReference type="GO" id="GO:0046872">
    <property type="term" value="F:metal ion binding"/>
    <property type="evidence" value="ECO:0007669"/>
    <property type="project" value="UniProtKB-KW"/>
</dbReference>
<comment type="cofactor">
    <cofactor evidence="1">
        <name>[4Fe-4S] cluster</name>
        <dbReference type="ChEBI" id="CHEBI:49883"/>
    </cofactor>
</comment>
<evidence type="ECO:0000256" key="2">
    <source>
        <dbReference type="ARBA" id="ARBA00022485"/>
    </source>
</evidence>
<dbReference type="Gene3D" id="3.30.70.20">
    <property type="match status" value="2"/>
</dbReference>
<dbReference type="InterPro" id="IPR011898">
    <property type="entry name" value="PorD_KorD"/>
</dbReference>
<sequence length="100" mass="11179">MKDKKTPLGGNVSWKETTPGGIIYDAGNATRYKTGEWRSMKPVWNKDKCKQCMLCFPVCPDSSILVEDGKMTGIDYDHCKGCGVCVEACPFNVFDFVKEE</sequence>
<dbReference type="Pfam" id="PF12837">
    <property type="entry name" value="Fer4_6"/>
    <property type="match status" value="1"/>
</dbReference>
<evidence type="ECO:0000256" key="4">
    <source>
        <dbReference type="ARBA" id="ARBA00022737"/>
    </source>
</evidence>
<dbReference type="OrthoDB" id="9794954at2"/>
<feature type="domain" description="4Fe-4S ferredoxin-type" evidence="7">
    <location>
        <begin position="40"/>
        <end position="68"/>
    </location>
</feature>
<organism evidence="8 9">
    <name type="scientific">Thermohalobacter berrensis</name>
    <dbReference type="NCBI Taxonomy" id="99594"/>
    <lineage>
        <taxon>Bacteria</taxon>
        <taxon>Bacillati</taxon>
        <taxon>Bacillota</taxon>
        <taxon>Tissierellia</taxon>
        <taxon>Tissierellales</taxon>
        <taxon>Thermohalobacteraceae</taxon>
        <taxon>Thermohalobacter</taxon>
    </lineage>
</organism>
<dbReference type="PANTHER" id="PTHR43724:SF1">
    <property type="entry name" value="PYRUVATE SYNTHASE SUBUNIT PORD"/>
    <property type="match status" value="1"/>
</dbReference>
<evidence type="ECO:0000256" key="5">
    <source>
        <dbReference type="ARBA" id="ARBA00023004"/>
    </source>
</evidence>
<feature type="domain" description="4Fe-4S ferredoxin-type" evidence="7">
    <location>
        <begin position="69"/>
        <end position="99"/>
    </location>
</feature>
<keyword evidence="4" id="KW-0677">Repeat</keyword>
<dbReference type="AlphaFoldDB" id="A0A419SU61"/>
<keyword evidence="9" id="KW-1185">Reference proteome</keyword>
<dbReference type="RefSeq" id="WP_120170783.1">
    <property type="nucleotide sequence ID" value="NZ_MCIB01000040.1"/>
</dbReference>
<dbReference type="Proteomes" id="UP000284177">
    <property type="component" value="Unassembled WGS sequence"/>
</dbReference>
<keyword evidence="6" id="KW-0411">Iron-sulfur</keyword>
<dbReference type="Pfam" id="PF00037">
    <property type="entry name" value="Fer4"/>
    <property type="match status" value="1"/>
</dbReference>
<dbReference type="GO" id="GO:0016625">
    <property type="term" value="F:oxidoreductase activity, acting on the aldehyde or oxo group of donors, iron-sulfur protein as acceptor"/>
    <property type="evidence" value="ECO:0007669"/>
    <property type="project" value="InterPro"/>
</dbReference>
<evidence type="ECO:0000313" key="8">
    <source>
        <dbReference type="EMBL" id="RKD28813.1"/>
    </source>
</evidence>
<dbReference type="NCBIfam" id="TIGR02179">
    <property type="entry name" value="PorD_KorD"/>
    <property type="match status" value="1"/>
</dbReference>
<accession>A0A419SU61</accession>
<evidence type="ECO:0000313" key="9">
    <source>
        <dbReference type="Proteomes" id="UP000284177"/>
    </source>
</evidence>
<proteinExistence type="predicted"/>
<comment type="caution">
    <text evidence="8">The sequence shown here is derived from an EMBL/GenBank/DDBJ whole genome shotgun (WGS) entry which is preliminary data.</text>
</comment>
<dbReference type="InterPro" id="IPR017900">
    <property type="entry name" value="4Fe4S_Fe_S_CS"/>
</dbReference>
<evidence type="ECO:0000259" key="7">
    <source>
        <dbReference type="PROSITE" id="PS51379"/>
    </source>
</evidence>
<name>A0A419SU61_9FIRM</name>
<evidence type="ECO:0000256" key="1">
    <source>
        <dbReference type="ARBA" id="ARBA00001966"/>
    </source>
</evidence>
<dbReference type="GO" id="GO:0051539">
    <property type="term" value="F:4 iron, 4 sulfur cluster binding"/>
    <property type="evidence" value="ECO:0007669"/>
    <property type="project" value="UniProtKB-KW"/>
</dbReference>
<keyword evidence="5" id="KW-0408">Iron</keyword>
<gene>
    <name evidence="8" type="ORF">BET03_07225</name>
</gene>
<protein>
    <submittedName>
        <fullName evidence="8">Ferredoxin</fullName>
    </submittedName>
</protein>
<keyword evidence="2" id="KW-0004">4Fe-4S</keyword>
<keyword evidence="3" id="KW-0479">Metal-binding</keyword>
<dbReference type="PROSITE" id="PS51379">
    <property type="entry name" value="4FE4S_FER_2"/>
    <property type="match status" value="2"/>
</dbReference>
<dbReference type="PROSITE" id="PS00198">
    <property type="entry name" value="4FE4S_FER_1"/>
    <property type="match status" value="1"/>
</dbReference>
<dbReference type="SUPFAM" id="SSF54862">
    <property type="entry name" value="4Fe-4S ferredoxins"/>
    <property type="match status" value="1"/>
</dbReference>
<dbReference type="EMBL" id="MCIB01000040">
    <property type="protein sequence ID" value="RKD28813.1"/>
    <property type="molecule type" value="Genomic_DNA"/>
</dbReference>
<evidence type="ECO:0000256" key="6">
    <source>
        <dbReference type="ARBA" id="ARBA00023014"/>
    </source>
</evidence>
<dbReference type="PANTHER" id="PTHR43724">
    <property type="entry name" value="PYRUVATE SYNTHASE SUBUNIT PORD"/>
    <property type="match status" value="1"/>
</dbReference>